<comment type="caution">
    <text evidence="1">The sequence shown here is derived from an EMBL/GenBank/DDBJ whole genome shotgun (WGS) entry which is preliminary data.</text>
</comment>
<evidence type="ECO:0000313" key="1">
    <source>
        <dbReference type="EMBL" id="MCW3483268.1"/>
    </source>
</evidence>
<evidence type="ECO:0000313" key="2">
    <source>
        <dbReference type="Proteomes" id="UP001207742"/>
    </source>
</evidence>
<reference evidence="1 2" key="1">
    <citation type="submission" date="2022-10" db="EMBL/GenBank/DDBJ databases">
        <title>Chitinophaga nivalis PC15 sp. nov., isolated from Pyeongchang county, South Korea.</title>
        <authorList>
            <person name="Trinh H.N."/>
        </authorList>
    </citation>
    <scope>NUCLEOTIDE SEQUENCE [LARGE SCALE GENOMIC DNA]</scope>
    <source>
        <strain evidence="1 2">PC14</strain>
    </source>
</reference>
<accession>A0ABT3IH22</accession>
<gene>
    <name evidence="1" type="ORF">OL497_05150</name>
</gene>
<sequence>MDSPITFLYTIRATFNKEGKAWDNYIRWSKLHHLTELVSLDTSLNEVLVEPDRDDDNDWKHIVIDNYRETGFFTTLDYVLTRTVMPALFNLLIVAIEPEQDCKSIKLDGYDFIGYELLDQYYDTSALTNCGGFDNTFLPTDLNRFGLIDDYEKAYDIKKRLWQNNQEEEHADTNVIAVWRHRVVEIL</sequence>
<protein>
    <submittedName>
        <fullName evidence="1">Uncharacterized protein</fullName>
    </submittedName>
</protein>
<proteinExistence type="predicted"/>
<dbReference type="EMBL" id="JAPDNS010000001">
    <property type="protein sequence ID" value="MCW3483268.1"/>
    <property type="molecule type" value="Genomic_DNA"/>
</dbReference>
<dbReference type="Proteomes" id="UP001207742">
    <property type="component" value="Unassembled WGS sequence"/>
</dbReference>
<keyword evidence="2" id="KW-1185">Reference proteome</keyword>
<dbReference type="RefSeq" id="WP_264728431.1">
    <property type="nucleotide sequence ID" value="NZ_JAPDNR010000001.1"/>
</dbReference>
<name>A0ABT3IH22_9BACT</name>
<organism evidence="1 2">
    <name type="scientific">Chitinophaga nivalis</name>
    <dbReference type="NCBI Taxonomy" id="2991709"/>
    <lineage>
        <taxon>Bacteria</taxon>
        <taxon>Pseudomonadati</taxon>
        <taxon>Bacteroidota</taxon>
        <taxon>Chitinophagia</taxon>
        <taxon>Chitinophagales</taxon>
        <taxon>Chitinophagaceae</taxon>
        <taxon>Chitinophaga</taxon>
    </lineage>
</organism>